<name>A0A914UN07_9BILA</name>
<sequence length="72" mass="7213">MAFGMNSKMLMVVVLAAAVAIVSSIQLTAFGPISGTPTGNGAAAGIDTAKVMEIFLSLQLTESQLAALKTAA</sequence>
<dbReference type="Proteomes" id="UP000887566">
    <property type="component" value="Unplaced"/>
</dbReference>
<dbReference type="AlphaFoldDB" id="A0A914UN07"/>
<protein>
    <submittedName>
        <fullName evidence="3">Uncharacterized protein</fullName>
    </submittedName>
</protein>
<organism evidence="2 3">
    <name type="scientific">Plectus sambesii</name>
    <dbReference type="NCBI Taxonomy" id="2011161"/>
    <lineage>
        <taxon>Eukaryota</taxon>
        <taxon>Metazoa</taxon>
        <taxon>Ecdysozoa</taxon>
        <taxon>Nematoda</taxon>
        <taxon>Chromadorea</taxon>
        <taxon>Plectida</taxon>
        <taxon>Plectina</taxon>
        <taxon>Plectoidea</taxon>
        <taxon>Plectidae</taxon>
        <taxon>Plectus</taxon>
    </lineage>
</organism>
<keyword evidence="2" id="KW-1185">Reference proteome</keyword>
<reference evidence="3" key="1">
    <citation type="submission" date="2022-11" db="UniProtKB">
        <authorList>
            <consortium name="WormBaseParasite"/>
        </authorList>
    </citation>
    <scope>IDENTIFICATION</scope>
</reference>
<evidence type="ECO:0000313" key="3">
    <source>
        <dbReference type="WBParaSite" id="PSAMB.scaffold11056size3630.g33832.t1"/>
    </source>
</evidence>
<proteinExistence type="predicted"/>
<feature type="signal peptide" evidence="1">
    <location>
        <begin position="1"/>
        <end position="24"/>
    </location>
</feature>
<feature type="chain" id="PRO_5037747547" evidence="1">
    <location>
        <begin position="25"/>
        <end position="72"/>
    </location>
</feature>
<evidence type="ECO:0000256" key="1">
    <source>
        <dbReference type="SAM" id="SignalP"/>
    </source>
</evidence>
<keyword evidence="1" id="KW-0732">Signal</keyword>
<dbReference type="WBParaSite" id="PSAMB.scaffold11056size3630.g33832.t1">
    <property type="protein sequence ID" value="PSAMB.scaffold11056size3630.g33832.t1"/>
    <property type="gene ID" value="PSAMB.scaffold11056size3630.g33832"/>
</dbReference>
<accession>A0A914UN07</accession>
<evidence type="ECO:0000313" key="2">
    <source>
        <dbReference type="Proteomes" id="UP000887566"/>
    </source>
</evidence>